<dbReference type="SUPFAM" id="SSF48168">
    <property type="entry name" value="R1 subunit of ribonucleotide reductase, N-terminal domain"/>
    <property type="match status" value="1"/>
</dbReference>
<organism evidence="2 3">
    <name type="scientific">Luteococcus japonicus LSP_Lj1</name>
    <dbReference type="NCBI Taxonomy" id="1255658"/>
    <lineage>
        <taxon>Bacteria</taxon>
        <taxon>Bacillati</taxon>
        <taxon>Actinomycetota</taxon>
        <taxon>Actinomycetes</taxon>
        <taxon>Propionibacteriales</taxon>
        <taxon>Propionibacteriaceae</taxon>
        <taxon>Luteococcus</taxon>
    </lineage>
</organism>
<gene>
    <name evidence="2" type="ORF">FM114_07045</name>
</gene>
<evidence type="ECO:0000259" key="1">
    <source>
        <dbReference type="Pfam" id="PF08343"/>
    </source>
</evidence>
<dbReference type="InterPro" id="IPR008926">
    <property type="entry name" value="RNR_R1-su_N"/>
</dbReference>
<accession>A0A1R4JE85</accession>
<protein>
    <submittedName>
        <fullName evidence="2">Ribonucleotide reductase of class Ib (Aerobic), alpha subunit</fullName>
        <ecNumber evidence="2">1.17.4.1</ecNumber>
    </submittedName>
</protein>
<proteinExistence type="predicted"/>
<dbReference type="Proteomes" id="UP000188342">
    <property type="component" value="Unassembled WGS sequence"/>
</dbReference>
<dbReference type="EC" id="1.17.4.1" evidence="2"/>
<name>A0A1R4JE85_9ACTN</name>
<dbReference type="GO" id="GO:0004748">
    <property type="term" value="F:ribonucleoside-diphosphate reductase activity, thioredoxin disulfide as acceptor"/>
    <property type="evidence" value="ECO:0007669"/>
    <property type="project" value="UniProtKB-EC"/>
</dbReference>
<evidence type="ECO:0000313" key="3">
    <source>
        <dbReference type="Proteomes" id="UP000188342"/>
    </source>
</evidence>
<evidence type="ECO:0000313" key="2">
    <source>
        <dbReference type="EMBL" id="SJN30322.1"/>
    </source>
</evidence>
<reference evidence="2 3" key="1">
    <citation type="submission" date="2017-02" db="EMBL/GenBank/DDBJ databases">
        <authorList>
            <person name="Peterson S.W."/>
        </authorList>
    </citation>
    <scope>NUCLEOTIDE SEQUENCE [LARGE SCALE GENOMIC DNA]</scope>
    <source>
        <strain evidence="2 3">LSP_Lj1</strain>
    </source>
</reference>
<keyword evidence="3" id="KW-1185">Reference proteome</keyword>
<dbReference type="STRING" id="1255658.FM114_07045"/>
<feature type="domain" description="Ribonucleotide reductase N-terminal" evidence="1">
    <location>
        <begin position="21"/>
        <end position="102"/>
    </location>
</feature>
<keyword evidence="2" id="KW-0560">Oxidoreductase</keyword>
<dbReference type="InterPro" id="IPR013554">
    <property type="entry name" value="RNR_N"/>
</dbReference>
<dbReference type="Pfam" id="PF08343">
    <property type="entry name" value="RNR_N"/>
    <property type="match status" value="1"/>
</dbReference>
<dbReference type="AlphaFoldDB" id="A0A1R4JE85"/>
<dbReference type="RefSeq" id="WP_256763064.1">
    <property type="nucleotide sequence ID" value="NZ_FUKQ01000026.1"/>
</dbReference>
<dbReference type="EMBL" id="FUKQ01000026">
    <property type="protein sequence ID" value="SJN30322.1"/>
    <property type="molecule type" value="Genomic_DNA"/>
</dbReference>
<sequence length="116" mass="13405">MATTLLTDTGAETIRRDQTDHHALNAMLNLYDEQGHLQLDADRQAAHQYFRQHVNQNTVFFHSLEEQLDYLVAEGYYEAPVLAAYDSAFVMSLFMLAHAVEFRFPTFMGAFKYYTS</sequence>